<accession>A0A381YQE0</accession>
<dbReference type="PANTHER" id="PTHR38588:SF1">
    <property type="entry name" value="BLL0334 PROTEIN"/>
    <property type="match status" value="1"/>
</dbReference>
<dbReference type="InterPro" id="IPR010419">
    <property type="entry name" value="CO_DH_gsu"/>
</dbReference>
<proteinExistence type="predicted"/>
<gene>
    <name evidence="1" type="ORF">METZ01_LOCUS131696</name>
</gene>
<dbReference type="SUPFAM" id="SSF55961">
    <property type="entry name" value="Bet v1-like"/>
    <property type="match status" value="1"/>
</dbReference>
<protein>
    <recommendedName>
        <fullName evidence="2">Carbon monoxide dehydrogenase subunit G</fullName>
    </recommendedName>
</protein>
<dbReference type="PANTHER" id="PTHR38588">
    <property type="entry name" value="BLL0334 PROTEIN"/>
    <property type="match status" value="1"/>
</dbReference>
<dbReference type="Pfam" id="PF06240">
    <property type="entry name" value="COXG"/>
    <property type="match status" value="1"/>
</dbReference>
<name>A0A381YQE0_9ZZZZ</name>
<organism evidence="1">
    <name type="scientific">marine metagenome</name>
    <dbReference type="NCBI Taxonomy" id="408172"/>
    <lineage>
        <taxon>unclassified sequences</taxon>
        <taxon>metagenomes</taxon>
        <taxon>ecological metagenomes</taxon>
    </lineage>
</organism>
<reference evidence="1" key="1">
    <citation type="submission" date="2018-05" db="EMBL/GenBank/DDBJ databases">
        <authorList>
            <person name="Lanie J.A."/>
            <person name="Ng W.-L."/>
            <person name="Kazmierczak K.M."/>
            <person name="Andrzejewski T.M."/>
            <person name="Davidsen T.M."/>
            <person name="Wayne K.J."/>
            <person name="Tettelin H."/>
            <person name="Glass J.I."/>
            <person name="Rusch D."/>
            <person name="Podicherti R."/>
            <person name="Tsui H.-C.T."/>
            <person name="Winkler M.E."/>
        </authorList>
    </citation>
    <scope>NUCLEOTIDE SEQUENCE</scope>
</reference>
<evidence type="ECO:0000313" key="1">
    <source>
        <dbReference type="EMBL" id="SVA78842.1"/>
    </source>
</evidence>
<feature type="non-terminal residue" evidence="1">
    <location>
        <position position="101"/>
    </location>
</feature>
<evidence type="ECO:0008006" key="2">
    <source>
        <dbReference type="Google" id="ProtNLM"/>
    </source>
</evidence>
<dbReference type="InterPro" id="IPR023393">
    <property type="entry name" value="START-like_dom_sf"/>
</dbReference>
<dbReference type="EMBL" id="UINC01018712">
    <property type="protein sequence ID" value="SVA78842.1"/>
    <property type="molecule type" value="Genomic_DNA"/>
</dbReference>
<dbReference type="AlphaFoldDB" id="A0A381YQE0"/>
<dbReference type="CDD" id="cd05018">
    <property type="entry name" value="CoxG"/>
    <property type="match status" value="1"/>
</dbReference>
<dbReference type="Gene3D" id="3.30.530.20">
    <property type="match status" value="1"/>
</dbReference>
<sequence>MKVQGTYKFEAPIEKIWSALQSPEVLSNCIPGCEKFDPEGENSYLLSMKVKVASVTGKYTGKVSIKDISFPDQYTMEVEGKGSGGTVKATGVLHFSESNGV</sequence>